<proteinExistence type="predicted"/>
<feature type="region of interest" description="Disordered" evidence="1">
    <location>
        <begin position="129"/>
        <end position="172"/>
    </location>
</feature>
<dbReference type="Proteomes" id="UP000077154">
    <property type="component" value="Unassembled WGS sequence"/>
</dbReference>
<organism evidence="3">
    <name type="scientific">Pseudogymnoascus destructans</name>
    <dbReference type="NCBI Taxonomy" id="655981"/>
    <lineage>
        <taxon>Eukaryota</taxon>
        <taxon>Fungi</taxon>
        <taxon>Dikarya</taxon>
        <taxon>Ascomycota</taxon>
        <taxon>Pezizomycotina</taxon>
        <taxon>Leotiomycetes</taxon>
        <taxon>Thelebolales</taxon>
        <taxon>Thelebolaceae</taxon>
        <taxon>Pseudogymnoascus</taxon>
    </lineage>
</organism>
<dbReference type="EMBL" id="KV441412">
    <property type="protein sequence ID" value="OAF55059.1"/>
    <property type="molecule type" value="Genomic_DNA"/>
</dbReference>
<evidence type="ECO:0008006" key="4">
    <source>
        <dbReference type="Google" id="ProtNLM"/>
    </source>
</evidence>
<evidence type="ECO:0000256" key="2">
    <source>
        <dbReference type="SAM" id="Phobius"/>
    </source>
</evidence>
<dbReference type="GeneID" id="36291784"/>
<dbReference type="VEuPathDB" id="FungiDB:GMDG_07979"/>
<accession>A0A176ZYH0</accession>
<feature type="compositionally biased region" description="Gly residues" evidence="1">
    <location>
        <begin position="56"/>
        <end position="83"/>
    </location>
</feature>
<sequence length="172" mass="18129">MNLRAINSESALWDPAGSQWVYLELSSSKVVWTVPTSPPSYGGHGDEGARRFDNSHGGGYDAGYGGQGGYGGQPGYAGQGGYDQSGYAEQGEYKDKDKKKDDKKKMMMGAAGGLAAGAIGGALLMNALDDDDDEHRAPMQGELPHETADGSSVSSSDREEVEEAYEDTYGSD</sequence>
<feature type="transmembrane region" description="Helical" evidence="2">
    <location>
        <begin position="106"/>
        <end position="128"/>
    </location>
</feature>
<name>A0A176ZYH0_9PEZI</name>
<keyword evidence="2" id="KW-0812">Transmembrane</keyword>
<dbReference type="AlphaFoldDB" id="A0A176ZYH0"/>
<gene>
    <name evidence="3" type="ORF">VC83_08745</name>
</gene>
<protein>
    <recommendedName>
        <fullName evidence="4">WW domain-containing protein</fullName>
    </recommendedName>
</protein>
<keyword evidence="2" id="KW-0472">Membrane</keyword>
<feature type="compositionally biased region" description="Basic and acidic residues" evidence="1">
    <location>
        <begin position="91"/>
        <end position="105"/>
    </location>
</feature>
<dbReference type="RefSeq" id="XP_024320362.1">
    <property type="nucleotide sequence ID" value="XM_024472288.1"/>
</dbReference>
<keyword evidence="2" id="KW-1133">Transmembrane helix</keyword>
<dbReference type="eggNOG" id="ENOG502RVHZ">
    <property type="taxonomic scope" value="Eukaryota"/>
</dbReference>
<feature type="region of interest" description="Disordered" evidence="1">
    <location>
        <begin position="38"/>
        <end position="105"/>
    </location>
</feature>
<feature type="compositionally biased region" description="Basic and acidic residues" evidence="1">
    <location>
        <begin position="44"/>
        <end position="54"/>
    </location>
</feature>
<evidence type="ECO:0000256" key="1">
    <source>
        <dbReference type="SAM" id="MobiDB-lite"/>
    </source>
</evidence>
<dbReference type="OrthoDB" id="3440482at2759"/>
<evidence type="ECO:0000313" key="3">
    <source>
        <dbReference type="EMBL" id="OAF55059.1"/>
    </source>
</evidence>
<reference evidence="3" key="1">
    <citation type="submission" date="2016-03" db="EMBL/GenBank/DDBJ databases">
        <title>Updated assembly of Pseudogymnoascus destructans, the fungus causing white-nose syndrome of bats.</title>
        <authorList>
            <person name="Palmer J.M."/>
            <person name="Drees K.P."/>
            <person name="Foster J.T."/>
            <person name="Lindner D.L."/>
        </authorList>
    </citation>
    <scope>NUCLEOTIDE SEQUENCE [LARGE SCALE GENOMIC DNA]</scope>
    <source>
        <strain evidence="3">20631-21</strain>
    </source>
</reference>